<proteinExistence type="predicted"/>
<dbReference type="SUPFAM" id="SSF52096">
    <property type="entry name" value="ClpP/crotonase"/>
    <property type="match status" value="1"/>
</dbReference>
<dbReference type="RefSeq" id="WP_115980200.1">
    <property type="nucleotide sequence ID" value="NZ_JAVDQS010000013.1"/>
</dbReference>
<evidence type="ECO:0000313" key="3">
    <source>
        <dbReference type="Proteomes" id="UP001184853"/>
    </source>
</evidence>
<feature type="domain" description="Tail specific protease" evidence="1">
    <location>
        <begin position="145"/>
        <end position="320"/>
    </location>
</feature>
<organism evidence="2 3">
    <name type="scientific">Chryseobacterium geocarposphaerae</name>
    <dbReference type="NCBI Taxonomy" id="1416776"/>
    <lineage>
        <taxon>Bacteria</taxon>
        <taxon>Pseudomonadati</taxon>
        <taxon>Bacteroidota</taxon>
        <taxon>Flavobacteriia</taxon>
        <taxon>Flavobacteriales</taxon>
        <taxon>Weeksellaceae</taxon>
        <taxon>Chryseobacterium group</taxon>
        <taxon>Chryseobacterium</taxon>
    </lineage>
</organism>
<reference evidence="2 3" key="1">
    <citation type="submission" date="2023-07" db="EMBL/GenBank/DDBJ databases">
        <title>Sorghum-associated microbial communities from plants grown in Nebraska, USA.</title>
        <authorList>
            <person name="Schachtman D."/>
        </authorList>
    </citation>
    <scope>NUCLEOTIDE SEQUENCE [LARGE SCALE GENOMIC DNA]</scope>
    <source>
        <strain evidence="2 3">DS1709</strain>
    </source>
</reference>
<dbReference type="InterPro" id="IPR029045">
    <property type="entry name" value="ClpP/crotonase-like_dom_sf"/>
</dbReference>
<dbReference type="InterPro" id="IPR036034">
    <property type="entry name" value="PDZ_sf"/>
</dbReference>
<dbReference type="Gene3D" id="3.90.226.10">
    <property type="entry name" value="2-enoyl-CoA Hydratase, Chain A, domain 1"/>
    <property type="match status" value="1"/>
</dbReference>
<name>A0ABU1LIW2_9FLAO</name>
<dbReference type="InterPro" id="IPR005151">
    <property type="entry name" value="Tail-specific_protease"/>
</dbReference>
<keyword evidence="2" id="KW-0645">Protease</keyword>
<accession>A0ABU1LIW2</accession>
<dbReference type="EMBL" id="JAVDQS010000013">
    <property type="protein sequence ID" value="MDR6406505.1"/>
    <property type="molecule type" value="Genomic_DNA"/>
</dbReference>
<keyword evidence="3" id="KW-1185">Reference proteome</keyword>
<keyword evidence="2" id="KW-0378">Hydrolase</keyword>
<protein>
    <submittedName>
        <fullName evidence="2">C-terminal processing protease CtpA/Prc</fullName>
    </submittedName>
</protein>
<evidence type="ECO:0000313" key="2">
    <source>
        <dbReference type="EMBL" id="MDR6406505.1"/>
    </source>
</evidence>
<comment type="caution">
    <text evidence="2">The sequence shown here is derived from an EMBL/GenBank/DDBJ whole genome shotgun (WGS) entry which is preliminary data.</text>
</comment>
<dbReference type="GO" id="GO:0006508">
    <property type="term" value="P:proteolysis"/>
    <property type="evidence" value="ECO:0007669"/>
    <property type="project" value="UniProtKB-KW"/>
</dbReference>
<dbReference type="GO" id="GO:0008233">
    <property type="term" value="F:peptidase activity"/>
    <property type="evidence" value="ECO:0007669"/>
    <property type="project" value="UniProtKB-KW"/>
</dbReference>
<dbReference type="SUPFAM" id="SSF50156">
    <property type="entry name" value="PDZ domain-like"/>
    <property type="match status" value="1"/>
</dbReference>
<sequence length="348" mass="40480">MNYKSEIFNGSYFAPFDFQIVDDYILVTHLIFPEICSKAQIKVGDRITVINGKNISDVIKEKRELLSVSNTEKLLYILSKYENNLIWTDNLPQKSLKLQSTKDKNHSVKIDMVDIRDQAKYAVIMNYLKEKIQKKENRKLIHHDIAYFKINQTLQFIDNIADDKIDTVMDSILNDASQKKAIVFDMRAYPDWGGFVYHYIYKYFSPAENYFGKYYKPNLKNIGTFVYKDYDYFPSIPGKTTHQYKGKVFILVNPESQSASEWYSMALQKIFPQSLTIGQQTAGADGDLVKVNLPGGYLLEFTGNGIFYPDNSQTQQTGIRINELIKYKDQDILENRDLEFERVLNLIK</sequence>
<evidence type="ECO:0000259" key="1">
    <source>
        <dbReference type="Pfam" id="PF03572"/>
    </source>
</evidence>
<gene>
    <name evidence="2" type="ORF">J2781_003466</name>
</gene>
<dbReference type="Proteomes" id="UP001184853">
    <property type="component" value="Unassembled WGS sequence"/>
</dbReference>
<dbReference type="Pfam" id="PF03572">
    <property type="entry name" value="Peptidase_S41"/>
    <property type="match status" value="1"/>
</dbReference>